<dbReference type="PANTHER" id="PTHR10622:SF10">
    <property type="entry name" value="HET DOMAIN-CONTAINING PROTEIN"/>
    <property type="match status" value="1"/>
</dbReference>
<protein>
    <submittedName>
        <fullName evidence="1">Uncharacterized protein</fullName>
    </submittedName>
</protein>
<dbReference type="PANTHER" id="PTHR10622">
    <property type="entry name" value="HET DOMAIN-CONTAINING PROTEIN"/>
    <property type="match status" value="1"/>
</dbReference>
<gene>
    <name evidence="1" type="ORF">LTR36_004100</name>
</gene>
<dbReference type="EMBL" id="JAVFHQ010000024">
    <property type="protein sequence ID" value="KAK4544528.1"/>
    <property type="molecule type" value="Genomic_DNA"/>
</dbReference>
<comment type="caution">
    <text evidence="1">The sequence shown here is derived from an EMBL/GenBank/DDBJ whole genome shotgun (WGS) entry which is preliminary data.</text>
</comment>
<dbReference type="Proteomes" id="UP001324427">
    <property type="component" value="Unassembled WGS sequence"/>
</dbReference>
<name>A0AAV9JHC6_9PEZI</name>
<organism evidence="1 2">
    <name type="scientific">Oleoguttula mirabilis</name>
    <dbReference type="NCBI Taxonomy" id="1507867"/>
    <lineage>
        <taxon>Eukaryota</taxon>
        <taxon>Fungi</taxon>
        <taxon>Dikarya</taxon>
        <taxon>Ascomycota</taxon>
        <taxon>Pezizomycotina</taxon>
        <taxon>Dothideomycetes</taxon>
        <taxon>Dothideomycetidae</taxon>
        <taxon>Mycosphaerellales</taxon>
        <taxon>Teratosphaeriaceae</taxon>
        <taxon>Oleoguttula</taxon>
    </lineage>
</organism>
<proteinExistence type="predicted"/>
<evidence type="ECO:0000313" key="1">
    <source>
        <dbReference type="EMBL" id="KAK4544528.1"/>
    </source>
</evidence>
<reference evidence="1 2" key="1">
    <citation type="submission" date="2021-11" db="EMBL/GenBank/DDBJ databases">
        <title>Black yeast isolated from Biological Soil Crust.</title>
        <authorList>
            <person name="Kurbessoian T."/>
        </authorList>
    </citation>
    <scope>NUCLEOTIDE SEQUENCE [LARGE SCALE GENOMIC DNA]</scope>
    <source>
        <strain evidence="1 2">CCFEE 5522</strain>
    </source>
</reference>
<keyword evidence="2" id="KW-1185">Reference proteome</keyword>
<evidence type="ECO:0000313" key="2">
    <source>
        <dbReference type="Proteomes" id="UP001324427"/>
    </source>
</evidence>
<feature type="non-terminal residue" evidence="1">
    <location>
        <position position="344"/>
    </location>
</feature>
<sequence length="344" mass="39710">MRLINTRTRQFKDFFKPPKYAILSHRWGEDEVSYEEYCLTVEPADHLLERETIRVKEITSGLQELLAPRHLTFCTVDWKPWFTLEKAEPEPNTSQQWARRIETITAIPLIALRDRSSYDMSSFCVAQKMGWAARRVATRGEDNAYSLLGLFNVNMPLLYGEGHRAFQRLQQAIINESDDESVFAWKRDDPGTRLATLLAPDPTYFTGCGRINLWGTDDWLTDPTNLRKPRQPYAITDKGLSIRGRCFTFAPHHSKVGLRIDPPRNQLRYLILNCFESDPGDWSKPTKTNDQTNALRQCVLRLCPKPDVDDTFDVVDALTYTAKGVRSLSGEDWDGVERQLYVRM</sequence>
<accession>A0AAV9JHC6</accession>
<dbReference type="AlphaFoldDB" id="A0AAV9JHC6"/>